<evidence type="ECO:0008006" key="3">
    <source>
        <dbReference type="Google" id="ProtNLM"/>
    </source>
</evidence>
<accession>A0A081KDF1</accession>
<proteinExistence type="predicted"/>
<dbReference type="SUPFAM" id="SSF53474">
    <property type="entry name" value="alpha/beta-Hydrolases"/>
    <property type="match status" value="1"/>
</dbReference>
<keyword evidence="2" id="KW-1185">Reference proteome</keyword>
<evidence type="ECO:0000313" key="1">
    <source>
        <dbReference type="EMBL" id="KEI72177.1"/>
    </source>
</evidence>
<sequence>MKVLFIHGNGGCTAAHHWYRSAAKELSPLGFDVVLETFPDNIIAHQDIWLNFMEKQLNGDSEVILVGHSSGALAAMRYAETHSLVGSILVSACHTDLGDPTEKASGFYDTPWQWEAIKANQQWIIQFHSEDDPLIPVKEARFVRDQLTPEYYELKNRGHFMGSDSGGKDFPELVEVIKQKF</sequence>
<dbReference type="STRING" id="305900.GV64_16880"/>
<name>A0A081KDF1_9GAMM</name>
<protein>
    <recommendedName>
        <fullName evidence="3">Alpha/beta hydrolase</fullName>
    </recommendedName>
</protein>
<dbReference type="InterPro" id="IPR010662">
    <property type="entry name" value="RBBP9/YdeN"/>
</dbReference>
<comment type="caution">
    <text evidence="1">The sequence shown here is derived from an EMBL/GenBank/DDBJ whole genome shotgun (WGS) entry which is preliminary data.</text>
</comment>
<organism evidence="1 2">
    <name type="scientific">Endozoicomonas elysicola</name>
    <dbReference type="NCBI Taxonomy" id="305900"/>
    <lineage>
        <taxon>Bacteria</taxon>
        <taxon>Pseudomonadati</taxon>
        <taxon>Pseudomonadota</taxon>
        <taxon>Gammaproteobacteria</taxon>
        <taxon>Oceanospirillales</taxon>
        <taxon>Endozoicomonadaceae</taxon>
        <taxon>Endozoicomonas</taxon>
    </lineage>
</organism>
<dbReference type="Pfam" id="PF06821">
    <property type="entry name" value="Ser_hydrolase"/>
    <property type="match status" value="1"/>
</dbReference>
<dbReference type="Proteomes" id="UP000027997">
    <property type="component" value="Unassembled WGS sequence"/>
</dbReference>
<dbReference type="eggNOG" id="COG3545">
    <property type="taxonomic scope" value="Bacteria"/>
</dbReference>
<dbReference type="GO" id="GO:0016787">
    <property type="term" value="F:hydrolase activity"/>
    <property type="evidence" value="ECO:0007669"/>
    <property type="project" value="InterPro"/>
</dbReference>
<dbReference type="Gene3D" id="3.40.50.1820">
    <property type="entry name" value="alpha/beta hydrolase"/>
    <property type="match status" value="1"/>
</dbReference>
<dbReference type="PANTHER" id="PTHR15394:SF3">
    <property type="entry name" value="SERINE HYDROLASE RBBP9"/>
    <property type="match status" value="1"/>
</dbReference>
<dbReference type="RefSeq" id="WP_020583929.1">
    <property type="nucleotide sequence ID" value="NZ_JOJP01000001.1"/>
</dbReference>
<evidence type="ECO:0000313" key="2">
    <source>
        <dbReference type="Proteomes" id="UP000027997"/>
    </source>
</evidence>
<dbReference type="AlphaFoldDB" id="A0A081KDF1"/>
<dbReference type="InterPro" id="IPR029058">
    <property type="entry name" value="AB_hydrolase_fold"/>
</dbReference>
<reference evidence="1 2" key="1">
    <citation type="submission" date="2014-06" db="EMBL/GenBank/DDBJ databases">
        <title>Whole Genome Sequences of Three Symbiotic Endozoicomonas Bacteria.</title>
        <authorList>
            <person name="Neave M.J."/>
            <person name="Apprill A."/>
            <person name="Voolstra C.R."/>
        </authorList>
    </citation>
    <scope>NUCLEOTIDE SEQUENCE [LARGE SCALE GENOMIC DNA]</scope>
    <source>
        <strain evidence="1 2">DSM 22380</strain>
    </source>
</reference>
<gene>
    <name evidence="1" type="ORF">GV64_16880</name>
</gene>
<dbReference type="EMBL" id="JOJP01000001">
    <property type="protein sequence ID" value="KEI72177.1"/>
    <property type="molecule type" value="Genomic_DNA"/>
</dbReference>
<dbReference type="PANTHER" id="PTHR15394">
    <property type="entry name" value="SERINE HYDROLASE RBBP9"/>
    <property type="match status" value="1"/>
</dbReference>